<dbReference type="Proteomes" id="UP000246740">
    <property type="component" value="Unassembled WGS sequence"/>
</dbReference>
<dbReference type="Gene3D" id="3.90.1150.10">
    <property type="entry name" value="Aspartate Aminotransferase, domain 1"/>
    <property type="match status" value="1"/>
</dbReference>
<dbReference type="Pfam" id="PF01053">
    <property type="entry name" value="Cys_Met_Meta_PP"/>
    <property type="match status" value="2"/>
</dbReference>
<evidence type="ECO:0000256" key="2">
    <source>
        <dbReference type="ARBA" id="ARBA00022898"/>
    </source>
</evidence>
<evidence type="ECO:0000256" key="5">
    <source>
        <dbReference type="SAM" id="MobiDB-lite"/>
    </source>
</evidence>
<dbReference type="PIRSF" id="PIRSF001434">
    <property type="entry name" value="CGS"/>
    <property type="match status" value="1"/>
</dbReference>
<dbReference type="Gene3D" id="3.40.640.10">
    <property type="entry name" value="Type I PLP-dependent aspartate aminotransferase-like (Major domain)"/>
    <property type="match status" value="1"/>
</dbReference>
<reference evidence="6 7" key="1">
    <citation type="journal article" date="2018" name="Mol. Biol. Evol.">
        <title>Broad Genomic Sampling Reveals a Smut Pathogenic Ancestry of the Fungal Clade Ustilaginomycotina.</title>
        <authorList>
            <person name="Kijpornyongpan T."/>
            <person name="Mondo S.J."/>
            <person name="Barry K."/>
            <person name="Sandor L."/>
            <person name="Lee J."/>
            <person name="Lipzen A."/>
            <person name="Pangilinan J."/>
            <person name="LaButti K."/>
            <person name="Hainaut M."/>
            <person name="Henrissat B."/>
            <person name="Grigoriev I.V."/>
            <person name="Spatafora J.W."/>
            <person name="Aime M.C."/>
        </authorList>
    </citation>
    <scope>NUCLEOTIDE SEQUENCE [LARGE SCALE GENOMIC DNA]</scope>
    <source>
        <strain evidence="6 7">MCA 3645</strain>
    </source>
</reference>
<dbReference type="GO" id="GO:0016846">
    <property type="term" value="F:carbon-sulfur lyase activity"/>
    <property type="evidence" value="ECO:0007669"/>
    <property type="project" value="TreeGrafter"/>
</dbReference>
<dbReference type="EMBL" id="KZ819189">
    <property type="protein sequence ID" value="PWZ02227.1"/>
    <property type="molecule type" value="Genomic_DNA"/>
</dbReference>
<evidence type="ECO:0000256" key="4">
    <source>
        <dbReference type="RuleBase" id="RU362118"/>
    </source>
</evidence>
<dbReference type="PANTHER" id="PTHR11808:SF35">
    <property type="entry name" value="CYSTATHIONINE GAMMA-SYNTHASE (AFU_ORTHOLOGUE AFUA_7G01590)"/>
    <property type="match status" value="1"/>
</dbReference>
<proteinExistence type="inferred from homology"/>
<dbReference type="GO" id="GO:0030170">
    <property type="term" value="F:pyridoxal phosphate binding"/>
    <property type="evidence" value="ECO:0007669"/>
    <property type="project" value="InterPro"/>
</dbReference>
<dbReference type="STRING" id="1882483.A0A317XV98"/>
<name>A0A317XV98_9BASI</name>
<comment type="cofactor">
    <cofactor evidence="1 4">
        <name>pyridoxal 5'-phosphate</name>
        <dbReference type="ChEBI" id="CHEBI:597326"/>
    </cofactor>
</comment>
<keyword evidence="2 3" id="KW-0663">Pyridoxal phosphate</keyword>
<dbReference type="InterPro" id="IPR054542">
    <property type="entry name" value="Cys_met_metab_PP"/>
</dbReference>
<feature type="region of interest" description="Disordered" evidence="5">
    <location>
        <begin position="339"/>
        <end position="369"/>
    </location>
</feature>
<dbReference type="GO" id="GO:0019346">
    <property type="term" value="P:transsulfuration"/>
    <property type="evidence" value="ECO:0007669"/>
    <property type="project" value="InterPro"/>
</dbReference>
<gene>
    <name evidence="6" type="ORF">BCV70DRAFT_198502</name>
</gene>
<evidence type="ECO:0000313" key="7">
    <source>
        <dbReference type="Proteomes" id="UP000246740"/>
    </source>
</evidence>
<keyword evidence="7" id="KW-1185">Reference proteome</keyword>
<dbReference type="GO" id="GO:0005737">
    <property type="term" value="C:cytoplasm"/>
    <property type="evidence" value="ECO:0007669"/>
    <property type="project" value="TreeGrafter"/>
</dbReference>
<dbReference type="PROSITE" id="PS00868">
    <property type="entry name" value="CYS_MET_METAB_PP"/>
    <property type="match status" value="1"/>
</dbReference>
<dbReference type="OrthoDB" id="3512640at2759"/>
<evidence type="ECO:0000256" key="3">
    <source>
        <dbReference type="PIRSR" id="PIRSR001434-2"/>
    </source>
</evidence>
<dbReference type="FunCoup" id="A0A317XV98">
    <property type="interactions" value="265"/>
</dbReference>
<dbReference type="InterPro" id="IPR015421">
    <property type="entry name" value="PyrdxlP-dep_Trfase_major"/>
</dbReference>
<dbReference type="InterPro" id="IPR015424">
    <property type="entry name" value="PyrdxlP-dep_Trfase"/>
</dbReference>
<organism evidence="6 7">
    <name type="scientific">Testicularia cyperi</name>
    <dbReference type="NCBI Taxonomy" id="1882483"/>
    <lineage>
        <taxon>Eukaryota</taxon>
        <taxon>Fungi</taxon>
        <taxon>Dikarya</taxon>
        <taxon>Basidiomycota</taxon>
        <taxon>Ustilaginomycotina</taxon>
        <taxon>Ustilaginomycetes</taxon>
        <taxon>Ustilaginales</taxon>
        <taxon>Anthracoideaceae</taxon>
        <taxon>Testicularia</taxon>
    </lineage>
</organism>
<feature type="modified residue" description="N6-(pyridoxal phosphate)lysine" evidence="3">
    <location>
        <position position="242"/>
    </location>
</feature>
<protein>
    <submittedName>
        <fullName evidence="6">Cystathionine gamma-synthase</fullName>
    </submittedName>
</protein>
<dbReference type="AlphaFoldDB" id="A0A317XV98"/>
<feature type="compositionally biased region" description="Basic and acidic residues" evidence="5">
    <location>
        <begin position="343"/>
        <end position="355"/>
    </location>
</feature>
<dbReference type="InParanoid" id="A0A317XV98"/>
<evidence type="ECO:0000256" key="1">
    <source>
        <dbReference type="ARBA" id="ARBA00001933"/>
    </source>
</evidence>
<comment type="similarity">
    <text evidence="4">Belongs to the trans-sulfuration enzymes family.</text>
</comment>
<dbReference type="PANTHER" id="PTHR11808">
    <property type="entry name" value="TRANS-SULFURATION ENZYME FAMILY MEMBER"/>
    <property type="match status" value="1"/>
</dbReference>
<dbReference type="InterPro" id="IPR000277">
    <property type="entry name" value="Cys/Met-Metab_PyrdxlP-dep_enz"/>
</dbReference>
<dbReference type="SUPFAM" id="SSF53383">
    <property type="entry name" value="PLP-dependent transferases"/>
    <property type="match status" value="1"/>
</dbReference>
<accession>A0A317XV98</accession>
<dbReference type="InterPro" id="IPR015422">
    <property type="entry name" value="PyrdxlP-dep_Trfase_small"/>
</dbReference>
<evidence type="ECO:0000313" key="6">
    <source>
        <dbReference type="EMBL" id="PWZ02227.1"/>
    </source>
</evidence>
<sequence length="457" mass="49090">MSAQPVNGHPDGLPIPSLATSALHADHPNAATNPNYPVAPSISLSTTFRAPHPHSAEAQLLQDASAGRVEFDMQDPSVHVYSRYSQDTNIRVEKVLSKVMDAHALTYSSGLAAAYAALLHYAPSVVAIRRGYHGVHVVLSLYQRGRDVKIIDLDDDYTALPASSASSSSISDAGDAVSRGGLLVWVETPLNPTGEARDLEKYVARAKAVANAHVIVDSTFAPPPLQNPFHQGVDMVMHSGTKYFGGHSDLLCGVLAVQGKKEWDSLWRDRTYQGANLGSMEAYLLLRSLRTLTVRVAKQSDTATKLAGWLHSLTSAGGVGETSSVGAGAVVARTYHSSLQPRQDADEVSDKKGPPEDFSFDPSKQMPGGHAPTFAFKTSKPEYAAMIPHLTSYFTPATSLGGVESLLEHRITSDPTEDPRVVRVSVGLEDFEDLKADLEAAFTKALLMEKNGQLIKK</sequence>